<dbReference type="InterPro" id="IPR002129">
    <property type="entry name" value="PyrdxlP-dep_de-COase"/>
</dbReference>
<name>A0A8E5HI19_USTVR</name>
<dbReference type="AlphaFoldDB" id="A0A8E5HI19"/>
<evidence type="ECO:0000256" key="4">
    <source>
        <dbReference type="PIRSR" id="PIRSR602129-50"/>
    </source>
</evidence>
<dbReference type="Pfam" id="PF21391">
    <property type="entry name" value="tyr_de_CO2_C"/>
    <property type="match status" value="1"/>
</dbReference>
<keyword evidence="3" id="KW-0456">Lyase</keyword>
<organism evidence="6 7">
    <name type="scientific">Ustilaginoidea virens</name>
    <name type="common">Rice false smut fungus</name>
    <name type="synonym">Villosiclava virens</name>
    <dbReference type="NCBI Taxonomy" id="1159556"/>
    <lineage>
        <taxon>Eukaryota</taxon>
        <taxon>Fungi</taxon>
        <taxon>Dikarya</taxon>
        <taxon>Ascomycota</taxon>
        <taxon>Pezizomycotina</taxon>
        <taxon>Sordariomycetes</taxon>
        <taxon>Hypocreomycetidae</taxon>
        <taxon>Hypocreales</taxon>
        <taxon>Clavicipitaceae</taxon>
        <taxon>Ustilaginoidea</taxon>
    </lineage>
</organism>
<protein>
    <recommendedName>
        <fullName evidence="5">L-tyrosine decarboxylase C-terminal domain-containing protein</fullName>
    </recommendedName>
</protein>
<dbReference type="InterPro" id="IPR015424">
    <property type="entry name" value="PyrdxlP-dep_Trfase"/>
</dbReference>
<dbReference type="Pfam" id="PF00282">
    <property type="entry name" value="Pyridoxal_deC"/>
    <property type="match status" value="1"/>
</dbReference>
<dbReference type="InterPro" id="IPR015421">
    <property type="entry name" value="PyrdxlP-dep_Trfase_major"/>
</dbReference>
<feature type="modified residue" description="N6-(pyridoxal phosphate)lysine" evidence="4">
    <location>
        <position position="448"/>
    </location>
</feature>
<dbReference type="SUPFAM" id="SSF53383">
    <property type="entry name" value="PLP-dependent transferases"/>
    <property type="match status" value="1"/>
</dbReference>
<proteinExistence type="predicted"/>
<evidence type="ECO:0000256" key="1">
    <source>
        <dbReference type="ARBA" id="ARBA00001933"/>
    </source>
</evidence>
<gene>
    <name evidence="6" type="ORF">UV8b_00031</name>
</gene>
<dbReference type="GeneID" id="66060809"/>
<evidence type="ECO:0000313" key="6">
    <source>
        <dbReference type="EMBL" id="QUC15790.1"/>
    </source>
</evidence>
<evidence type="ECO:0000256" key="3">
    <source>
        <dbReference type="ARBA" id="ARBA00023239"/>
    </source>
</evidence>
<dbReference type="Gene3D" id="3.40.640.10">
    <property type="entry name" value="Type I PLP-dependent aspartate aminotransferase-like (Major domain)"/>
    <property type="match status" value="1"/>
</dbReference>
<dbReference type="PANTHER" id="PTHR42735:SF4">
    <property type="entry name" value="PYRIDOXAL PHOSPHATE-DEPENDENT DECARBOXYLASE FAMILY PROTEIN"/>
    <property type="match status" value="1"/>
</dbReference>
<evidence type="ECO:0000256" key="2">
    <source>
        <dbReference type="ARBA" id="ARBA00022898"/>
    </source>
</evidence>
<dbReference type="Proteomes" id="UP000027002">
    <property type="component" value="Chromosome 1"/>
</dbReference>
<dbReference type="RefSeq" id="XP_042993463.1">
    <property type="nucleotide sequence ID" value="XM_043137529.1"/>
</dbReference>
<dbReference type="EMBL" id="CP072753">
    <property type="protein sequence ID" value="QUC15790.1"/>
    <property type="molecule type" value="Genomic_DNA"/>
</dbReference>
<dbReference type="GO" id="GO:0019752">
    <property type="term" value="P:carboxylic acid metabolic process"/>
    <property type="evidence" value="ECO:0007669"/>
    <property type="project" value="InterPro"/>
</dbReference>
<dbReference type="PANTHER" id="PTHR42735">
    <property type="match status" value="1"/>
</dbReference>
<accession>A0A8E5HI19</accession>
<sequence length="1008" mass="112964">MVNMSQQDPGQYSPVDAFFIGPKASNLPDFRANINTILDELLEARLNYFPEDGKFISSEVRRSEEFQKVRDKFSRAVRKAAQLLGEHSAPFWSPRYEAHMCTDLTMPSLLGYFMTMLYNPNNVALEASPITTLVELKVGKQLCNLFGYNCEVTNSPDIPVGWGHITCDGTVANLESIWVARNLKFYPLAVAQAMRHGGLKFIAGKFKVEPCKLGSEEKLFSELTTWELLNLRPETVLGLPEKLNSEFGISGTYLQDTLQEYNIQTVGRRPLEDEFKIEKEGKYLIGTSRHYSWPKTAAIAGLGSGNIIGIPVDNAARVDIKVLEEKLLECVKSDTAVYAVVAVVGSTEEGAVDRLTEIIKLRNKFRDEHGLSFLVHADAAWGGYFATMLHRHDDKPVKCKLGHHDVSEPADDESPGRELVPALVLKESTEEDLLALGDADSITVDPHKAGYIPYPAGSLVYRDGRMRHLVTWSSPYLSQGSAENIGIYGVEGSKPGAAAMSTWFSNQTIGLNPRGYGRLLGEAAFTSGRISAYYATMDNDYFTCVPFNMLPAEEDGSKLFDSPEVLKQRQWIRSNILHKTNEQIIKSPQAMDMIRKLGSDSNINAFAINWKYRDQTLNKDLDEANYLMKRVVDRLSITSANTDPTKIPMFLTSTKFAPEDYGECAQTFMQRLGLDKCQQSLFVLRNVVMSPFPTQMDFLQKLMTKFEQVVREEVEVLRERNTPGYEIEFLVQAPRKLEAAEVYLVFQTSFHSATRRQQLIVSATMDSTLTKYYNRLVENDASDAVFIRSTSQRDVQEDENSLRQGKTIKLQVAMYRGSYESDTQIGQVTLKSVIKSRPLNTANQDQVYPSDYVPFYLYGAGEQKHITHMLVRSPNIALCGSNVSFSAPLPEEVSKMLPKGLILTLSEIPEASKQPLPVVNNLLPKNFFFGPRKSFQVDIWEDPNEAQSQGPGLLDDLTNKLYTGTMNLSEMVLVDAQGPNKDKFVRVTVDPDSWQKELDAIADVLSGS</sequence>
<dbReference type="GO" id="GO:0030170">
    <property type="term" value="F:pyridoxal phosphate binding"/>
    <property type="evidence" value="ECO:0007669"/>
    <property type="project" value="InterPro"/>
</dbReference>
<evidence type="ECO:0000313" key="7">
    <source>
        <dbReference type="Proteomes" id="UP000027002"/>
    </source>
</evidence>
<feature type="domain" description="L-tyrosine decarboxylase C-terminal" evidence="5">
    <location>
        <begin position="608"/>
        <end position="713"/>
    </location>
</feature>
<evidence type="ECO:0000259" key="5">
    <source>
        <dbReference type="Pfam" id="PF21391"/>
    </source>
</evidence>
<reference evidence="6" key="1">
    <citation type="submission" date="2020-03" db="EMBL/GenBank/DDBJ databases">
        <title>A mixture of massive structural variations and highly conserved coding sequences in Ustilaginoidea virens genome.</title>
        <authorList>
            <person name="Zhang K."/>
            <person name="Zhao Z."/>
            <person name="Zhang Z."/>
            <person name="Li Y."/>
            <person name="Hsiang T."/>
            <person name="Sun W."/>
        </authorList>
    </citation>
    <scope>NUCLEOTIDE SEQUENCE</scope>
    <source>
        <strain evidence="6">UV-8b</strain>
    </source>
</reference>
<dbReference type="InterPro" id="IPR049373">
    <property type="entry name" value="TyrDC_C"/>
</dbReference>
<dbReference type="OrthoDB" id="2161780at2759"/>
<dbReference type="InterPro" id="IPR050477">
    <property type="entry name" value="GrpII_AminoAcid_Decarb"/>
</dbReference>
<keyword evidence="2 4" id="KW-0663">Pyridoxal phosphate</keyword>
<dbReference type="KEGG" id="uvi:66060809"/>
<keyword evidence="7" id="KW-1185">Reference proteome</keyword>
<dbReference type="GO" id="GO:0016830">
    <property type="term" value="F:carbon-carbon lyase activity"/>
    <property type="evidence" value="ECO:0007669"/>
    <property type="project" value="InterPro"/>
</dbReference>
<comment type="cofactor">
    <cofactor evidence="1 4">
        <name>pyridoxal 5'-phosphate</name>
        <dbReference type="ChEBI" id="CHEBI:597326"/>
    </cofactor>
</comment>